<feature type="transmembrane region" description="Helical" evidence="8">
    <location>
        <begin position="285"/>
        <end position="306"/>
    </location>
</feature>
<dbReference type="CDD" id="cd06550">
    <property type="entry name" value="TM_ABC_iron-siderophores_like"/>
    <property type="match status" value="1"/>
</dbReference>
<feature type="transmembrane region" description="Helical" evidence="8">
    <location>
        <begin position="98"/>
        <end position="120"/>
    </location>
</feature>
<evidence type="ECO:0000313" key="10">
    <source>
        <dbReference type="Proteomes" id="UP000294743"/>
    </source>
</evidence>
<reference evidence="9 10" key="1">
    <citation type="submission" date="2019-03" db="EMBL/GenBank/DDBJ databases">
        <title>Genomic Encyclopedia of Type Strains, Phase IV (KMG-IV): sequencing the most valuable type-strain genomes for metagenomic binning, comparative biology and taxonomic classification.</title>
        <authorList>
            <person name="Goeker M."/>
        </authorList>
    </citation>
    <scope>NUCLEOTIDE SEQUENCE [LARGE SCALE GENOMIC DNA]</scope>
    <source>
        <strain evidence="9 10">DSM 28867</strain>
    </source>
</reference>
<gene>
    <name evidence="9" type="ORF">EDD63_15412</name>
</gene>
<feature type="transmembrane region" description="Helical" evidence="8">
    <location>
        <begin position="172"/>
        <end position="192"/>
    </location>
</feature>
<dbReference type="EMBL" id="SODD01000054">
    <property type="protein sequence ID" value="TDW11064.1"/>
    <property type="molecule type" value="Genomic_DNA"/>
</dbReference>
<feature type="transmembrane region" description="Helical" evidence="8">
    <location>
        <begin position="258"/>
        <end position="278"/>
    </location>
</feature>
<keyword evidence="3" id="KW-0813">Transport</keyword>
<feature type="transmembrane region" description="Helical" evidence="8">
    <location>
        <begin position="43"/>
        <end position="63"/>
    </location>
</feature>
<keyword evidence="7 8" id="KW-0472">Membrane</keyword>
<comment type="subcellular location">
    <subcellularLocation>
        <location evidence="1">Cell membrane</location>
        <topology evidence="1">Multi-pass membrane protein</topology>
    </subcellularLocation>
</comment>
<evidence type="ECO:0000256" key="1">
    <source>
        <dbReference type="ARBA" id="ARBA00004651"/>
    </source>
</evidence>
<dbReference type="GO" id="GO:0005886">
    <property type="term" value="C:plasma membrane"/>
    <property type="evidence" value="ECO:0007669"/>
    <property type="project" value="UniProtKB-SubCell"/>
</dbReference>
<dbReference type="SUPFAM" id="SSF81345">
    <property type="entry name" value="ABC transporter involved in vitamin B12 uptake, BtuC"/>
    <property type="match status" value="1"/>
</dbReference>
<dbReference type="GO" id="GO:0022857">
    <property type="term" value="F:transmembrane transporter activity"/>
    <property type="evidence" value="ECO:0007669"/>
    <property type="project" value="InterPro"/>
</dbReference>
<feature type="transmembrane region" description="Helical" evidence="8">
    <location>
        <begin position="70"/>
        <end position="92"/>
    </location>
</feature>
<dbReference type="AlphaFoldDB" id="A0A4V3G637"/>
<evidence type="ECO:0000256" key="7">
    <source>
        <dbReference type="ARBA" id="ARBA00023136"/>
    </source>
</evidence>
<keyword evidence="4" id="KW-1003">Cell membrane</keyword>
<dbReference type="PANTHER" id="PTHR30472:SF25">
    <property type="entry name" value="ABC TRANSPORTER PERMEASE PROTEIN MJ0876-RELATED"/>
    <property type="match status" value="1"/>
</dbReference>
<comment type="caution">
    <text evidence="9">The sequence shown here is derived from an EMBL/GenBank/DDBJ whole genome shotgun (WGS) entry which is preliminary data.</text>
</comment>
<keyword evidence="5 8" id="KW-0812">Transmembrane</keyword>
<feature type="transmembrane region" description="Helical" evidence="8">
    <location>
        <begin position="217"/>
        <end position="246"/>
    </location>
</feature>
<evidence type="ECO:0000256" key="2">
    <source>
        <dbReference type="ARBA" id="ARBA00007935"/>
    </source>
</evidence>
<keyword evidence="6 8" id="KW-1133">Transmembrane helix</keyword>
<dbReference type="PANTHER" id="PTHR30472">
    <property type="entry name" value="FERRIC ENTEROBACTIN TRANSPORT SYSTEM PERMEASE PROTEIN"/>
    <property type="match status" value="1"/>
</dbReference>
<proteinExistence type="inferred from homology"/>
<dbReference type="Gene3D" id="1.10.3470.10">
    <property type="entry name" value="ABC transporter involved in vitamin B12 uptake, BtuC"/>
    <property type="match status" value="1"/>
</dbReference>
<evidence type="ECO:0000313" key="9">
    <source>
        <dbReference type="EMBL" id="TDW11064.1"/>
    </source>
</evidence>
<dbReference type="Proteomes" id="UP000294743">
    <property type="component" value="Unassembled WGS sequence"/>
</dbReference>
<dbReference type="InterPro" id="IPR037294">
    <property type="entry name" value="ABC_BtuC-like"/>
</dbReference>
<evidence type="ECO:0000256" key="8">
    <source>
        <dbReference type="SAM" id="Phobius"/>
    </source>
</evidence>
<feature type="transmembrane region" description="Helical" evidence="8">
    <location>
        <begin position="129"/>
        <end position="152"/>
    </location>
</feature>
<sequence>MLILLVLASISFGSSETSFQEVWDYIFHHTNATVGNILWYVRIPRTIATILCGSALAVAGLLFQSALNNALASAGTIGVNSGAGLFVVLGAILFPGVFVAKSIFAFAGSLLAAILIFFIARKNVSKSTIVMAGVAISSLLTAFSDTLITLYPDTVMDKSTFFIGGFAHVQSVSLPFIGFVVIVCLIASYVLATRMNVLMLGDEMANSLGLPVVRTRYMLIFIGAILAACSVSVGGILSFVGLLVPHMMRSLLGNDHRYLLPATLLVGAILVLGCDLLARLVFAPFEIPVGIFLSFLGSPFFLWLILSRCKRLQV</sequence>
<organism evidence="9 10">
    <name type="scientific">Breznakia blatticola</name>
    <dbReference type="NCBI Taxonomy" id="1754012"/>
    <lineage>
        <taxon>Bacteria</taxon>
        <taxon>Bacillati</taxon>
        <taxon>Bacillota</taxon>
        <taxon>Erysipelotrichia</taxon>
        <taxon>Erysipelotrichales</taxon>
        <taxon>Erysipelotrichaceae</taxon>
        <taxon>Breznakia</taxon>
    </lineage>
</organism>
<protein>
    <submittedName>
        <fullName evidence="9">Iron complex transport system permease protein</fullName>
    </submittedName>
</protein>
<dbReference type="FunFam" id="1.10.3470.10:FF:000001">
    <property type="entry name" value="Vitamin B12 ABC transporter permease BtuC"/>
    <property type="match status" value="1"/>
</dbReference>
<evidence type="ECO:0000256" key="4">
    <source>
        <dbReference type="ARBA" id="ARBA00022475"/>
    </source>
</evidence>
<keyword evidence="10" id="KW-1185">Reference proteome</keyword>
<evidence type="ECO:0000256" key="5">
    <source>
        <dbReference type="ARBA" id="ARBA00022692"/>
    </source>
</evidence>
<comment type="similarity">
    <text evidence="2">Belongs to the binding-protein-dependent transport system permease family. FecCD subfamily.</text>
</comment>
<name>A0A4V3G637_9FIRM</name>
<evidence type="ECO:0000256" key="3">
    <source>
        <dbReference type="ARBA" id="ARBA00022448"/>
    </source>
</evidence>
<dbReference type="InterPro" id="IPR000522">
    <property type="entry name" value="ABC_transptr_permease_BtuC"/>
</dbReference>
<accession>A0A4V3G637</accession>
<dbReference type="Pfam" id="PF01032">
    <property type="entry name" value="FecCD"/>
    <property type="match status" value="1"/>
</dbReference>
<evidence type="ECO:0000256" key="6">
    <source>
        <dbReference type="ARBA" id="ARBA00022989"/>
    </source>
</evidence>